<dbReference type="GO" id="GO:0046872">
    <property type="term" value="F:metal ion binding"/>
    <property type="evidence" value="ECO:0007669"/>
    <property type="project" value="UniProtKB-KW"/>
</dbReference>
<feature type="binding site" evidence="10">
    <location>
        <begin position="150"/>
        <end position="153"/>
    </location>
    <ligand>
        <name>substrate</name>
    </ligand>
</feature>
<dbReference type="EC" id="3.6.1.66" evidence="10"/>
<keyword evidence="3 10" id="KW-0479">Metal-binding</keyword>
<dbReference type="CDD" id="cd00515">
    <property type="entry name" value="HAM1"/>
    <property type="match status" value="1"/>
</dbReference>
<dbReference type="GO" id="GO:0035870">
    <property type="term" value="F:dITP diphosphatase activity"/>
    <property type="evidence" value="ECO:0007669"/>
    <property type="project" value="UniProtKB-UniRule"/>
</dbReference>
<proteinExistence type="inferred from homology"/>
<dbReference type="InterPro" id="IPR002637">
    <property type="entry name" value="RdgB/HAM1"/>
</dbReference>
<evidence type="ECO:0000256" key="6">
    <source>
        <dbReference type="ARBA" id="ARBA00022842"/>
    </source>
</evidence>
<dbReference type="PANTHER" id="PTHR11067:SF9">
    <property type="entry name" value="INOSINE TRIPHOSPHATE PYROPHOSPHATASE"/>
    <property type="match status" value="1"/>
</dbReference>
<feature type="binding site" evidence="10">
    <location>
        <begin position="178"/>
        <end position="179"/>
    </location>
    <ligand>
        <name>substrate</name>
    </ligand>
</feature>
<evidence type="ECO:0000256" key="9">
    <source>
        <dbReference type="ARBA" id="ARBA00052017"/>
    </source>
</evidence>
<evidence type="ECO:0000256" key="11">
    <source>
        <dbReference type="RuleBase" id="RU003781"/>
    </source>
</evidence>
<dbReference type="GO" id="GO:0009146">
    <property type="term" value="P:purine nucleoside triphosphate catabolic process"/>
    <property type="evidence" value="ECO:0007669"/>
    <property type="project" value="UniProtKB-UniRule"/>
</dbReference>
<keyword evidence="7 10" id="KW-0546">Nucleotide metabolism</keyword>
<dbReference type="GO" id="GO:0005829">
    <property type="term" value="C:cytosol"/>
    <property type="evidence" value="ECO:0007669"/>
    <property type="project" value="TreeGrafter"/>
</dbReference>
<dbReference type="AlphaFoldDB" id="A0A377FVA1"/>
<dbReference type="Proteomes" id="UP000254060">
    <property type="component" value="Unassembled WGS sequence"/>
</dbReference>
<evidence type="ECO:0000256" key="3">
    <source>
        <dbReference type="ARBA" id="ARBA00022723"/>
    </source>
</evidence>
<evidence type="ECO:0000313" key="12">
    <source>
        <dbReference type="EMBL" id="STO08762.1"/>
    </source>
</evidence>
<dbReference type="NCBIfam" id="NF011397">
    <property type="entry name" value="PRK14822.1"/>
    <property type="match status" value="1"/>
</dbReference>
<sequence length="196" mass="20898">MKLIVATRNKGKVVEIEGMLTPLGFEVESLLDYPDAPETDETGTTFEANAELKATEAARYFGHAVLADDSGLEVDALDGAPGIYSARFAGPEKSDAANNALLLEKLNGANDRSARFVCALCLAKPSGETLTVRGTLEGTIGYAPHGENGFGYDPLFIVPSLHKTAAELERDEKAAVSHRGQALRKLEAEIISFMEG</sequence>
<evidence type="ECO:0000256" key="5">
    <source>
        <dbReference type="ARBA" id="ARBA00022801"/>
    </source>
</evidence>
<feature type="binding site" evidence="10">
    <location>
        <position position="70"/>
    </location>
    <ligand>
        <name>substrate</name>
    </ligand>
</feature>
<protein>
    <recommendedName>
        <fullName evidence="10">dITP/XTP pyrophosphatase</fullName>
        <ecNumber evidence="10">3.6.1.66</ecNumber>
    </recommendedName>
    <alternativeName>
        <fullName evidence="10">Non-canonical purine NTP pyrophosphatase</fullName>
    </alternativeName>
    <alternativeName>
        <fullName evidence="10">Non-standard purine NTP pyrophosphatase</fullName>
    </alternativeName>
    <alternativeName>
        <fullName evidence="10">Nucleoside-triphosphate diphosphatase</fullName>
    </alternativeName>
    <alternativeName>
        <fullName evidence="10">Nucleoside-triphosphate pyrophosphatase</fullName>
        <shortName evidence="10">NTPase</shortName>
    </alternativeName>
</protein>
<reference evidence="12 13" key="1">
    <citation type="submission" date="2018-06" db="EMBL/GenBank/DDBJ databases">
        <authorList>
            <consortium name="Pathogen Informatics"/>
            <person name="Doyle S."/>
        </authorList>
    </citation>
    <scope>NUCLEOTIDE SEQUENCE [LARGE SCALE GENOMIC DNA]</scope>
    <source>
        <strain evidence="12 13">NCTC13163</strain>
    </source>
</reference>
<keyword evidence="5 10" id="KW-0378">Hydrolase</keyword>
<evidence type="ECO:0000256" key="1">
    <source>
        <dbReference type="ARBA" id="ARBA00008023"/>
    </source>
</evidence>
<evidence type="ECO:0000256" key="7">
    <source>
        <dbReference type="ARBA" id="ARBA00023080"/>
    </source>
</evidence>
<keyword evidence="6 10" id="KW-0460">Magnesium</keyword>
<dbReference type="Pfam" id="PF01725">
    <property type="entry name" value="Ham1p_like"/>
    <property type="match status" value="1"/>
</dbReference>
<dbReference type="PANTHER" id="PTHR11067">
    <property type="entry name" value="INOSINE TRIPHOSPHATE PYROPHOSPHATASE/HAM1 PROTEIN"/>
    <property type="match status" value="1"/>
</dbReference>
<dbReference type="GO" id="GO:0017111">
    <property type="term" value="F:ribonucleoside triphosphate phosphatase activity"/>
    <property type="evidence" value="ECO:0007669"/>
    <property type="project" value="InterPro"/>
</dbReference>
<dbReference type="GO" id="GO:0036220">
    <property type="term" value="F:ITP diphosphatase activity"/>
    <property type="evidence" value="ECO:0007669"/>
    <property type="project" value="UniProtKB-UniRule"/>
</dbReference>
<evidence type="ECO:0000256" key="10">
    <source>
        <dbReference type="HAMAP-Rule" id="MF_01405"/>
    </source>
</evidence>
<evidence type="ECO:0000256" key="8">
    <source>
        <dbReference type="ARBA" id="ARBA00051875"/>
    </source>
</evidence>
<feature type="binding site" evidence="10">
    <location>
        <position position="69"/>
    </location>
    <ligand>
        <name>Mg(2+)</name>
        <dbReference type="ChEBI" id="CHEBI:18420"/>
    </ligand>
</feature>
<accession>A0A377FVA1</accession>
<evidence type="ECO:0000313" key="13">
    <source>
        <dbReference type="Proteomes" id="UP000254060"/>
    </source>
</evidence>
<dbReference type="HAMAP" id="MF_01405">
    <property type="entry name" value="Non_canon_purine_NTPase"/>
    <property type="match status" value="1"/>
</dbReference>
<comment type="similarity">
    <text evidence="1 10 11">Belongs to the HAM1 NTPase family.</text>
</comment>
<dbReference type="GO" id="GO:0009117">
    <property type="term" value="P:nucleotide metabolic process"/>
    <property type="evidence" value="ECO:0007669"/>
    <property type="project" value="UniProtKB-KW"/>
</dbReference>
<dbReference type="STRING" id="1397694.GCA_000702585_02628"/>
<evidence type="ECO:0000256" key="4">
    <source>
        <dbReference type="ARBA" id="ARBA00022741"/>
    </source>
</evidence>
<organism evidence="12 13">
    <name type="scientific">Exiguobacterium aurantiacum</name>
    <dbReference type="NCBI Taxonomy" id="33987"/>
    <lineage>
        <taxon>Bacteria</taxon>
        <taxon>Bacillati</taxon>
        <taxon>Bacillota</taxon>
        <taxon>Bacilli</taxon>
        <taxon>Bacillales</taxon>
        <taxon>Bacillales Family XII. Incertae Sedis</taxon>
        <taxon>Exiguobacterium</taxon>
    </lineage>
</organism>
<dbReference type="FunFam" id="3.90.950.10:FF:000001">
    <property type="entry name" value="dITP/XTP pyrophosphatase"/>
    <property type="match status" value="1"/>
</dbReference>
<comment type="catalytic activity">
    <reaction evidence="9 10">
        <text>XTP + H2O = XMP + diphosphate + H(+)</text>
        <dbReference type="Rhea" id="RHEA:28610"/>
        <dbReference type="ChEBI" id="CHEBI:15377"/>
        <dbReference type="ChEBI" id="CHEBI:15378"/>
        <dbReference type="ChEBI" id="CHEBI:33019"/>
        <dbReference type="ChEBI" id="CHEBI:57464"/>
        <dbReference type="ChEBI" id="CHEBI:61314"/>
        <dbReference type="EC" id="3.6.1.66"/>
    </reaction>
</comment>
<feature type="binding site" evidence="10">
    <location>
        <position position="173"/>
    </location>
    <ligand>
        <name>substrate</name>
    </ligand>
</feature>
<dbReference type="SUPFAM" id="SSF52972">
    <property type="entry name" value="ITPase-like"/>
    <property type="match status" value="1"/>
</dbReference>
<keyword evidence="4 10" id="KW-0547">Nucleotide-binding</keyword>
<feature type="active site" description="Proton acceptor" evidence="10">
    <location>
        <position position="69"/>
    </location>
</feature>
<dbReference type="GO" id="GO:0036222">
    <property type="term" value="F:XTP diphosphatase activity"/>
    <property type="evidence" value="ECO:0007669"/>
    <property type="project" value="UniProtKB-UniRule"/>
</dbReference>
<dbReference type="InterPro" id="IPR020922">
    <property type="entry name" value="dITP/XTP_pyrophosphatase"/>
</dbReference>
<gene>
    <name evidence="12" type="ORF">NCTC13163_02140</name>
</gene>
<feature type="binding site" evidence="10">
    <location>
        <position position="40"/>
    </location>
    <ligand>
        <name>Mg(2+)</name>
        <dbReference type="ChEBI" id="CHEBI:18420"/>
    </ligand>
</feature>
<comment type="catalytic activity">
    <reaction evidence="10">
        <text>ITP + H2O = IMP + diphosphate + H(+)</text>
        <dbReference type="Rhea" id="RHEA:29399"/>
        <dbReference type="ChEBI" id="CHEBI:15377"/>
        <dbReference type="ChEBI" id="CHEBI:15378"/>
        <dbReference type="ChEBI" id="CHEBI:33019"/>
        <dbReference type="ChEBI" id="CHEBI:58053"/>
        <dbReference type="ChEBI" id="CHEBI:61402"/>
        <dbReference type="EC" id="3.6.1.66"/>
    </reaction>
</comment>
<comment type="catalytic activity">
    <reaction evidence="8 10">
        <text>dITP + H2O = dIMP + diphosphate + H(+)</text>
        <dbReference type="Rhea" id="RHEA:28342"/>
        <dbReference type="ChEBI" id="CHEBI:15377"/>
        <dbReference type="ChEBI" id="CHEBI:15378"/>
        <dbReference type="ChEBI" id="CHEBI:33019"/>
        <dbReference type="ChEBI" id="CHEBI:61194"/>
        <dbReference type="ChEBI" id="CHEBI:61382"/>
        <dbReference type="EC" id="3.6.1.66"/>
    </reaction>
</comment>
<name>A0A377FVA1_9BACL</name>
<comment type="subunit">
    <text evidence="2 10">Homodimer.</text>
</comment>
<feature type="binding site" evidence="10">
    <location>
        <begin position="7"/>
        <end position="12"/>
    </location>
    <ligand>
        <name>substrate</name>
    </ligand>
</feature>
<dbReference type="GO" id="GO:0000166">
    <property type="term" value="F:nucleotide binding"/>
    <property type="evidence" value="ECO:0007669"/>
    <property type="project" value="UniProtKB-KW"/>
</dbReference>
<comment type="function">
    <text evidence="10">Pyrophosphatase that catalyzes the hydrolysis of nucleoside triphosphates to their monophosphate derivatives, with a high preference for the non-canonical purine nucleotides XTP (xanthosine triphosphate), dITP (deoxyinosine triphosphate) and ITP. Seems to function as a house-cleaning enzyme that removes non-canonical purine nucleotides from the nucleotide pool, thus preventing their incorporation into DNA/RNA and avoiding chromosomal lesions.</text>
</comment>
<evidence type="ECO:0000256" key="2">
    <source>
        <dbReference type="ARBA" id="ARBA00011738"/>
    </source>
</evidence>
<comment type="cofactor">
    <cofactor evidence="10">
        <name>Mg(2+)</name>
        <dbReference type="ChEBI" id="CHEBI:18420"/>
    </cofactor>
    <text evidence="10">Binds 1 Mg(2+) ion per subunit.</text>
</comment>
<dbReference type="Gene3D" id="3.90.950.10">
    <property type="match status" value="1"/>
</dbReference>
<dbReference type="InterPro" id="IPR029001">
    <property type="entry name" value="ITPase-like_fam"/>
</dbReference>
<dbReference type="RefSeq" id="WP_029335656.1">
    <property type="nucleotide sequence ID" value="NZ_UGGP01000001.1"/>
</dbReference>
<dbReference type="OrthoDB" id="9807456at2"/>
<dbReference type="EMBL" id="UGGP01000001">
    <property type="protein sequence ID" value="STO08762.1"/>
    <property type="molecule type" value="Genomic_DNA"/>
</dbReference>
<dbReference type="NCBIfam" id="TIGR00042">
    <property type="entry name" value="RdgB/HAM1 family non-canonical purine NTP pyrophosphatase"/>
    <property type="match status" value="1"/>
</dbReference>